<dbReference type="EMBL" id="JANPWE010000002">
    <property type="protein sequence ID" value="MCR6545066.1"/>
    <property type="molecule type" value="Genomic_DNA"/>
</dbReference>
<evidence type="ECO:0000259" key="7">
    <source>
        <dbReference type="Pfam" id="PF00746"/>
    </source>
</evidence>
<protein>
    <submittedName>
        <fullName evidence="10">SpaH/EbpB family LPXTG-anchored major pilin</fullName>
    </submittedName>
</protein>
<feature type="domain" description="SpaA-like prealbumin fold" evidence="9">
    <location>
        <begin position="345"/>
        <end position="436"/>
    </location>
</feature>
<feature type="transmembrane region" description="Helical" evidence="6">
    <location>
        <begin position="460"/>
        <end position="478"/>
    </location>
</feature>
<dbReference type="Pfam" id="PF16569">
    <property type="entry name" value="GramPos_pilinBB"/>
    <property type="match status" value="1"/>
</dbReference>
<dbReference type="NCBIfam" id="TIGR04226">
    <property type="entry name" value="RrgB_K2N_iso_D2"/>
    <property type="match status" value="1"/>
</dbReference>
<accession>A0ABT1Y5U6</accession>
<gene>
    <name evidence="10" type="ORF">NVS47_05980</name>
</gene>
<dbReference type="InterPro" id="IPR026466">
    <property type="entry name" value="Fim_isopep_form_D2_dom"/>
</dbReference>
<dbReference type="InterPro" id="IPR041033">
    <property type="entry name" value="SpaA_PFL_dom_1"/>
</dbReference>
<dbReference type="InterPro" id="IPR032334">
    <property type="entry name" value="GramPos_pilinBB"/>
</dbReference>
<dbReference type="InterPro" id="IPR048052">
    <property type="entry name" value="FM1-like"/>
</dbReference>
<dbReference type="Pfam" id="PF00746">
    <property type="entry name" value="Gram_pos_anchor"/>
    <property type="match status" value="1"/>
</dbReference>
<evidence type="ECO:0000259" key="9">
    <source>
        <dbReference type="Pfam" id="PF17802"/>
    </source>
</evidence>
<feature type="compositionally biased region" description="Polar residues" evidence="5">
    <location>
        <begin position="166"/>
        <end position="181"/>
    </location>
</feature>
<dbReference type="Gene3D" id="2.60.40.740">
    <property type="match status" value="1"/>
</dbReference>
<feature type="compositionally biased region" description="Low complexity" evidence="5">
    <location>
        <begin position="307"/>
        <end position="324"/>
    </location>
</feature>
<dbReference type="InterPro" id="IPR019931">
    <property type="entry name" value="LPXTG_anchor"/>
</dbReference>
<keyword evidence="2" id="KW-0964">Secreted</keyword>
<keyword evidence="6" id="KW-1133">Transmembrane helix</keyword>
<dbReference type="NCBIfam" id="NF033902">
    <property type="entry name" value="iso_D2_wall_anc"/>
    <property type="match status" value="1"/>
</dbReference>
<evidence type="ECO:0000313" key="11">
    <source>
        <dbReference type="Proteomes" id="UP001524944"/>
    </source>
</evidence>
<sequence>MLFTILALSTVAFAAGSGSITVENATIGEDYAGYRIFDATYADGAVSYTIKTTDPWYSLVSASSSPFTLTQVGATNTYNVSRKSAASDSDIIAWLKAQTLPSTPSLANITATTTNVSWSNVPYGYYLITSSLDSLVTVTNVNKNVTIIDKNQNPGWEDPDPEDPNTEQGKNVSSDGTTYGKTNTSSIGDTVYFKINAFVPKYNKDMQVYQYIFTDTLDPGLTYNANSLSLKIGNTTMVSPGDYTVSVNGQVITVTLKVYDITNYPTDAKMEINFTAMVNEDAVYDNKNTVSMTWKEFDPTEDPGENPGDPNYPTDPGTGDTPPDSKTDTYVYGFNLQKYAGSISEANKLTGAEFKLYDALTGGNEIPVVWDATLGGYRVALSTETGVAIPAGTAKIFGLAAGTYYLEETKAPDGYNPLTARQAVEISAGNSTSGYLTNEVAVINLTGTVLPETGGIGTTIFYVVGSLLMGGAVILMVTRKRMSAGRN</sequence>
<dbReference type="Gene3D" id="2.60.40.10">
    <property type="entry name" value="Immunoglobulins"/>
    <property type="match status" value="1"/>
</dbReference>
<evidence type="ECO:0000256" key="4">
    <source>
        <dbReference type="ARBA" id="ARBA00023088"/>
    </source>
</evidence>
<name>A0ABT1Y5U6_9FIRM</name>
<feature type="domain" description="Gram-positive pilin backbone subunit 2 Cna-B-like" evidence="8">
    <location>
        <begin position="187"/>
        <end position="290"/>
    </location>
</feature>
<feature type="region of interest" description="Disordered" evidence="5">
    <location>
        <begin position="295"/>
        <end position="326"/>
    </location>
</feature>
<dbReference type="NCBIfam" id="TIGR01167">
    <property type="entry name" value="LPXTG_anchor"/>
    <property type="match status" value="1"/>
</dbReference>
<dbReference type="InterPro" id="IPR013783">
    <property type="entry name" value="Ig-like_fold"/>
</dbReference>
<evidence type="ECO:0000259" key="8">
    <source>
        <dbReference type="Pfam" id="PF16569"/>
    </source>
</evidence>
<evidence type="ECO:0000256" key="5">
    <source>
        <dbReference type="SAM" id="MobiDB-lite"/>
    </source>
</evidence>
<feature type="domain" description="Gram-positive cocci surface proteins LPxTG" evidence="7">
    <location>
        <begin position="448"/>
        <end position="481"/>
    </location>
</feature>
<evidence type="ECO:0000256" key="1">
    <source>
        <dbReference type="ARBA" id="ARBA00022512"/>
    </source>
</evidence>
<evidence type="ECO:0000313" key="10">
    <source>
        <dbReference type="EMBL" id="MCR6545066.1"/>
    </source>
</evidence>
<organism evidence="10 11">
    <name type="scientific">Dehalobacterium formicoaceticum</name>
    <dbReference type="NCBI Taxonomy" id="51515"/>
    <lineage>
        <taxon>Bacteria</taxon>
        <taxon>Bacillati</taxon>
        <taxon>Bacillota</taxon>
        <taxon>Clostridia</taxon>
        <taxon>Eubacteriales</taxon>
        <taxon>Peptococcaceae</taxon>
        <taxon>Dehalobacterium</taxon>
    </lineage>
</organism>
<keyword evidence="1" id="KW-0134">Cell wall</keyword>
<keyword evidence="4" id="KW-0572">Peptidoglycan-anchor</keyword>
<keyword evidence="6" id="KW-0812">Transmembrane</keyword>
<comment type="caution">
    <text evidence="10">The sequence shown here is derived from an EMBL/GenBank/DDBJ whole genome shotgun (WGS) entry which is preliminary data.</text>
</comment>
<evidence type="ECO:0000256" key="3">
    <source>
        <dbReference type="ARBA" id="ARBA00022729"/>
    </source>
</evidence>
<evidence type="ECO:0000256" key="6">
    <source>
        <dbReference type="SAM" id="Phobius"/>
    </source>
</evidence>
<dbReference type="RefSeq" id="WP_257912671.1">
    <property type="nucleotide sequence ID" value="NZ_JANPWE010000002.1"/>
</dbReference>
<evidence type="ECO:0000256" key="2">
    <source>
        <dbReference type="ARBA" id="ARBA00022525"/>
    </source>
</evidence>
<keyword evidence="6" id="KW-0472">Membrane</keyword>
<dbReference type="Proteomes" id="UP001524944">
    <property type="component" value="Unassembled WGS sequence"/>
</dbReference>
<keyword evidence="11" id="KW-1185">Reference proteome</keyword>
<keyword evidence="3" id="KW-0732">Signal</keyword>
<proteinExistence type="predicted"/>
<dbReference type="Pfam" id="PF17802">
    <property type="entry name" value="SpaA"/>
    <property type="match status" value="1"/>
</dbReference>
<reference evidence="10 11" key="1">
    <citation type="submission" date="2022-08" db="EMBL/GenBank/DDBJ databases">
        <title>Proteogenomics of the novel Dehalobacterium formicoaceticum strain EZ94 highlights a key role of methyltransferases during anaerobic dichloromethane degradation.</title>
        <authorList>
            <person name="Wasmund K."/>
        </authorList>
    </citation>
    <scope>NUCLEOTIDE SEQUENCE [LARGE SCALE GENOMIC DNA]</scope>
    <source>
        <strain evidence="10 11">EZ94</strain>
    </source>
</reference>
<feature type="region of interest" description="Disordered" evidence="5">
    <location>
        <begin position="149"/>
        <end position="181"/>
    </location>
</feature>